<keyword evidence="1" id="KW-0805">Transcription regulation</keyword>
<dbReference type="PANTHER" id="PTHR33154">
    <property type="entry name" value="TRANSCRIPTIONAL REGULATOR, ARSR FAMILY"/>
    <property type="match status" value="1"/>
</dbReference>
<organism evidence="5 6">
    <name type="scientific">Pyrococcus yayanosii (strain CH1 / JCM 16557)</name>
    <dbReference type="NCBI Taxonomy" id="529709"/>
    <lineage>
        <taxon>Archaea</taxon>
        <taxon>Methanobacteriati</taxon>
        <taxon>Methanobacteriota</taxon>
        <taxon>Thermococci</taxon>
        <taxon>Thermococcales</taxon>
        <taxon>Thermococcaceae</taxon>
        <taxon>Pyrococcus</taxon>
    </lineage>
</organism>
<dbReference type="Pfam" id="PF22315">
    <property type="entry name" value="PF0095-like_C"/>
    <property type="match status" value="1"/>
</dbReference>
<dbReference type="OrthoDB" id="9623at2157"/>
<sequence>MKPDIFYILGNRVRRDILSHLTCMECYFSLLSSRVSVSSTAVAKHLKIMEREGVLKSYEKEERFIGPTKKYYQISVSRSYVVTLTPHMFWYRGLDLDAEELGDFMINLSALRKDPEGLRELLAEFLKANRELEKILEAFRQVESYRSRLIRKIKDTYLKEIGDMTTLAVLHYLLLHGEATIEELSDRLNLKEREVREKVRELTKFVPITIKDGVIKLDEEKILAGGE</sequence>
<dbReference type="Gene3D" id="6.10.250.2960">
    <property type="match status" value="1"/>
</dbReference>
<dbReference type="Proteomes" id="UP000008386">
    <property type="component" value="Chromosome"/>
</dbReference>
<dbReference type="PANTHER" id="PTHR33154:SF33">
    <property type="entry name" value="TRANSCRIPTIONAL REPRESSOR SDPR"/>
    <property type="match status" value="1"/>
</dbReference>
<dbReference type="KEGG" id="pya:PYCH_16310"/>
<dbReference type="RefSeq" id="WP_013906353.1">
    <property type="nucleotide sequence ID" value="NC_015680.1"/>
</dbReference>
<keyword evidence="3" id="KW-0804">Transcription</keyword>
<dbReference type="InterPro" id="IPR001845">
    <property type="entry name" value="HTH_ArsR_DNA-bd_dom"/>
</dbReference>
<evidence type="ECO:0000313" key="5">
    <source>
        <dbReference type="EMBL" id="AEH25297.1"/>
    </source>
</evidence>
<dbReference type="InterPro" id="IPR051081">
    <property type="entry name" value="HTH_MetalResp_TranReg"/>
</dbReference>
<keyword evidence="6" id="KW-1185">Reference proteome</keyword>
<name>F8AH67_PYRYC</name>
<dbReference type="HOGENOM" id="CLU_077589_0_0_2"/>
<dbReference type="Gene3D" id="1.10.10.10">
    <property type="entry name" value="Winged helix-like DNA-binding domain superfamily/Winged helix DNA-binding domain"/>
    <property type="match status" value="2"/>
</dbReference>
<evidence type="ECO:0000313" key="6">
    <source>
        <dbReference type="Proteomes" id="UP000008386"/>
    </source>
</evidence>
<keyword evidence="2" id="KW-0238">DNA-binding</keyword>
<dbReference type="SUPFAM" id="SSF46785">
    <property type="entry name" value="Winged helix' DNA-binding domain"/>
    <property type="match status" value="2"/>
</dbReference>
<accession>F8AH67</accession>
<evidence type="ECO:0000256" key="3">
    <source>
        <dbReference type="ARBA" id="ARBA00023163"/>
    </source>
</evidence>
<proteinExistence type="predicted"/>
<gene>
    <name evidence="5" type="ordered locus">PYCH_16310</name>
</gene>
<dbReference type="EMBL" id="CP002779">
    <property type="protein sequence ID" value="AEH25297.1"/>
    <property type="molecule type" value="Genomic_DNA"/>
</dbReference>
<protein>
    <recommendedName>
        <fullName evidence="4">HTH arsR-type domain-containing protein</fullName>
    </recommendedName>
</protein>
<dbReference type="InterPro" id="IPR054749">
    <property type="entry name" value="PF0095-like_C"/>
</dbReference>
<dbReference type="STRING" id="529709.PYCH_16310"/>
<dbReference type="GeneID" id="10838200"/>
<evidence type="ECO:0000259" key="4">
    <source>
        <dbReference type="SMART" id="SM00418"/>
    </source>
</evidence>
<dbReference type="NCBIfam" id="NF047699">
    <property type="entry name" value="sulf_reg_SurR"/>
    <property type="match status" value="1"/>
</dbReference>
<dbReference type="SMART" id="SM00418">
    <property type="entry name" value="HTH_ARSR"/>
    <property type="match status" value="1"/>
</dbReference>
<dbReference type="GO" id="GO:0003700">
    <property type="term" value="F:DNA-binding transcription factor activity"/>
    <property type="evidence" value="ECO:0007669"/>
    <property type="project" value="InterPro"/>
</dbReference>
<reference evidence="5 6" key="1">
    <citation type="journal article" date="2011" name="J. Bacteriol.">
        <title>Complete genome sequence of the obligate piezophilic hyperthermophilic archaeon Pyrococcus yayanosii CH1.</title>
        <authorList>
            <person name="Jun X."/>
            <person name="Lupeng L."/>
            <person name="Minjuan X."/>
            <person name="Oger P."/>
            <person name="Fengping W."/>
            <person name="Jebbar M."/>
            <person name="Xiang X."/>
        </authorList>
    </citation>
    <scope>NUCLEOTIDE SEQUENCE [LARGE SCALE GENOMIC DNA]</scope>
    <source>
        <strain evidence="6">CH1 / JCM 16557</strain>
    </source>
</reference>
<evidence type="ECO:0000256" key="1">
    <source>
        <dbReference type="ARBA" id="ARBA00023015"/>
    </source>
</evidence>
<dbReference type="GO" id="GO:0003677">
    <property type="term" value="F:DNA binding"/>
    <property type="evidence" value="ECO:0007669"/>
    <property type="project" value="UniProtKB-KW"/>
</dbReference>
<dbReference type="AlphaFoldDB" id="F8AH67"/>
<dbReference type="InterPro" id="IPR036388">
    <property type="entry name" value="WH-like_DNA-bd_sf"/>
</dbReference>
<dbReference type="InterPro" id="IPR036390">
    <property type="entry name" value="WH_DNA-bd_sf"/>
</dbReference>
<evidence type="ECO:0000256" key="2">
    <source>
        <dbReference type="ARBA" id="ARBA00023125"/>
    </source>
</evidence>
<feature type="domain" description="HTH arsR-type" evidence="4">
    <location>
        <begin position="4"/>
        <end position="85"/>
    </location>
</feature>
<dbReference type="eggNOG" id="arCOG01684">
    <property type="taxonomic scope" value="Archaea"/>
</dbReference>